<dbReference type="PANTHER" id="PTHR43297:SF2">
    <property type="entry name" value="DIPEPTIDE TRANSPORT ATP-BINDING PROTEIN DPPD"/>
    <property type="match status" value="1"/>
</dbReference>
<sequence>MSLLTVEGLGVSLPIDGRMTPIVEGIDLRVERGEVLGIAGESGSGKTMSAMAVMGLLPAEASVTGSIRFEGRELLGLGERELRRLRGNDIAMVFQDPLSSLHPMLTIEGQLTDHLRAHRRIGRRAAGARAMELLELVRLPNPRKTMRAYPHQLSGGMRQRVAIATALACEPALLIADEPTTALDVTVQAGIIELLLGLTRELELGVMIVTHDLGVLSSIADRLAVFYAGEVVETASAADVFARPTHPYTEALLAAVPHRNDASEIELLPMRGSPPGAGEWADGCRFSPRCGYVEPSCRARGPRLLEVSGGHSVACHVKGVPS</sequence>
<comment type="similarity">
    <text evidence="2">Belongs to the ABC transporter superfamily.</text>
</comment>
<keyword evidence="4" id="KW-1003">Cell membrane</keyword>
<dbReference type="SUPFAM" id="SSF52540">
    <property type="entry name" value="P-loop containing nucleoside triphosphate hydrolases"/>
    <property type="match status" value="1"/>
</dbReference>
<reference evidence="9 10" key="1">
    <citation type="submission" date="2022-04" db="EMBL/GenBank/DDBJ databases">
        <title>Leucobacter sp. isolated from rhizosphere of garlic.</title>
        <authorList>
            <person name="Won M."/>
            <person name="Lee C.-M."/>
            <person name="Woen H.-Y."/>
            <person name="Kwon S.-W."/>
        </authorList>
    </citation>
    <scope>NUCLEOTIDE SEQUENCE [LARGE SCALE GENOMIC DNA]</scope>
    <source>
        <strain evidence="9 10">H21R-40</strain>
    </source>
</reference>
<dbReference type="Gene3D" id="3.40.50.300">
    <property type="entry name" value="P-loop containing nucleotide triphosphate hydrolases"/>
    <property type="match status" value="1"/>
</dbReference>
<evidence type="ECO:0000256" key="4">
    <source>
        <dbReference type="ARBA" id="ARBA00022475"/>
    </source>
</evidence>
<dbReference type="Proteomes" id="UP000831786">
    <property type="component" value="Chromosome"/>
</dbReference>
<evidence type="ECO:0000256" key="6">
    <source>
        <dbReference type="ARBA" id="ARBA00022840"/>
    </source>
</evidence>
<proteinExistence type="inferred from homology"/>
<keyword evidence="6 9" id="KW-0067">ATP-binding</keyword>
<dbReference type="InterPro" id="IPR003593">
    <property type="entry name" value="AAA+_ATPase"/>
</dbReference>
<dbReference type="PANTHER" id="PTHR43297">
    <property type="entry name" value="OLIGOPEPTIDE TRANSPORT ATP-BINDING PROTEIN APPD"/>
    <property type="match status" value="1"/>
</dbReference>
<dbReference type="GO" id="GO:0005524">
    <property type="term" value="F:ATP binding"/>
    <property type="evidence" value="ECO:0007669"/>
    <property type="project" value="UniProtKB-KW"/>
</dbReference>
<dbReference type="InterPro" id="IPR013563">
    <property type="entry name" value="Oligopep_ABC_C"/>
</dbReference>
<dbReference type="CDD" id="cd03257">
    <property type="entry name" value="ABC_NikE_OppD_transporters"/>
    <property type="match status" value="1"/>
</dbReference>
<evidence type="ECO:0000256" key="5">
    <source>
        <dbReference type="ARBA" id="ARBA00022741"/>
    </source>
</evidence>
<dbReference type="NCBIfam" id="TIGR01727">
    <property type="entry name" value="oligo_HPY"/>
    <property type="match status" value="1"/>
</dbReference>
<accession>A0ABY4FKQ8</accession>
<dbReference type="PROSITE" id="PS50893">
    <property type="entry name" value="ABC_TRANSPORTER_2"/>
    <property type="match status" value="1"/>
</dbReference>
<keyword evidence="5" id="KW-0547">Nucleotide-binding</keyword>
<dbReference type="Pfam" id="PF00005">
    <property type="entry name" value="ABC_tran"/>
    <property type="match status" value="1"/>
</dbReference>
<dbReference type="InterPro" id="IPR027417">
    <property type="entry name" value="P-loop_NTPase"/>
</dbReference>
<evidence type="ECO:0000256" key="7">
    <source>
        <dbReference type="ARBA" id="ARBA00023136"/>
    </source>
</evidence>
<keyword evidence="7" id="KW-0472">Membrane</keyword>
<evidence type="ECO:0000256" key="2">
    <source>
        <dbReference type="ARBA" id="ARBA00005417"/>
    </source>
</evidence>
<evidence type="ECO:0000256" key="1">
    <source>
        <dbReference type="ARBA" id="ARBA00004202"/>
    </source>
</evidence>
<organism evidence="9 10">
    <name type="scientific">Leucobacter allii</name>
    <dbReference type="NCBI Taxonomy" id="2932247"/>
    <lineage>
        <taxon>Bacteria</taxon>
        <taxon>Bacillati</taxon>
        <taxon>Actinomycetota</taxon>
        <taxon>Actinomycetes</taxon>
        <taxon>Micrococcales</taxon>
        <taxon>Microbacteriaceae</taxon>
        <taxon>Leucobacter</taxon>
    </lineage>
</organism>
<protein>
    <submittedName>
        <fullName evidence="9">ABC transporter ATP-binding protein</fullName>
    </submittedName>
</protein>
<evidence type="ECO:0000256" key="3">
    <source>
        <dbReference type="ARBA" id="ARBA00022448"/>
    </source>
</evidence>
<dbReference type="InterPro" id="IPR003439">
    <property type="entry name" value="ABC_transporter-like_ATP-bd"/>
</dbReference>
<evidence type="ECO:0000313" key="9">
    <source>
        <dbReference type="EMBL" id="UOQ56855.1"/>
    </source>
</evidence>
<dbReference type="RefSeq" id="WP_244727352.1">
    <property type="nucleotide sequence ID" value="NZ_CP095045.1"/>
</dbReference>
<comment type="subcellular location">
    <subcellularLocation>
        <location evidence="1">Cell membrane</location>
        <topology evidence="1">Peripheral membrane protein</topology>
    </subcellularLocation>
</comment>
<name>A0ABY4FKQ8_9MICO</name>
<dbReference type="PROSITE" id="PS00211">
    <property type="entry name" value="ABC_TRANSPORTER_1"/>
    <property type="match status" value="1"/>
</dbReference>
<evidence type="ECO:0000313" key="10">
    <source>
        <dbReference type="Proteomes" id="UP000831786"/>
    </source>
</evidence>
<dbReference type="EMBL" id="CP095045">
    <property type="protein sequence ID" value="UOQ56855.1"/>
    <property type="molecule type" value="Genomic_DNA"/>
</dbReference>
<dbReference type="InterPro" id="IPR050388">
    <property type="entry name" value="ABC_Ni/Peptide_Import"/>
</dbReference>
<gene>
    <name evidence="9" type="ORF">MUN78_14475</name>
</gene>
<evidence type="ECO:0000259" key="8">
    <source>
        <dbReference type="PROSITE" id="PS50893"/>
    </source>
</evidence>
<dbReference type="SMART" id="SM00382">
    <property type="entry name" value="AAA"/>
    <property type="match status" value="1"/>
</dbReference>
<keyword evidence="3" id="KW-0813">Transport</keyword>
<dbReference type="InterPro" id="IPR017871">
    <property type="entry name" value="ABC_transporter-like_CS"/>
</dbReference>
<keyword evidence="10" id="KW-1185">Reference proteome</keyword>
<feature type="domain" description="ABC transporter" evidence="8">
    <location>
        <begin position="4"/>
        <end position="253"/>
    </location>
</feature>
<dbReference type="Pfam" id="PF08352">
    <property type="entry name" value="oligo_HPY"/>
    <property type="match status" value="1"/>
</dbReference>